<feature type="domain" description="Acyl-CoA oxidase/dehydrogenase middle" evidence="8">
    <location>
        <begin position="780"/>
        <end position="873"/>
    </location>
</feature>
<dbReference type="GO" id="GO:0003995">
    <property type="term" value="F:acyl-CoA dehydrogenase activity"/>
    <property type="evidence" value="ECO:0007669"/>
    <property type="project" value="TreeGrafter"/>
</dbReference>
<feature type="domain" description="Acyl-CoA dehydrogenase/oxidase N-terminal" evidence="9">
    <location>
        <begin position="660"/>
        <end position="775"/>
    </location>
</feature>
<dbReference type="AlphaFoldDB" id="A0A8H6EDI3"/>
<keyword evidence="3" id="KW-0285">Flavoprotein</keyword>
<evidence type="ECO:0000256" key="4">
    <source>
        <dbReference type="ARBA" id="ARBA00022827"/>
    </source>
</evidence>
<evidence type="ECO:0000259" key="8">
    <source>
        <dbReference type="Pfam" id="PF02770"/>
    </source>
</evidence>
<dbReference type="Pfam" id="PF02771">
    <property type="entry name" value="Acyl-CoA_dh_N"/>
    <property type="match status" value="1"/>
</dbReference>
<keyword evidence="5" id="KW-0560">Oxidoreductase</keyword>
<comment type="cofactor">
    <cofactor evidence="1">
        <name>FAD</name>
        <dbReference type="ChEBI" id="CHEBI:57692"/>
    </cofactor>
</comment>
<dbReference type="PANTHER" id="PTHR48083">
    <property type="entry name" value="MEDIUM-CHAIN SPECIFIC ACYL-COA DEHYDROGENASE, MITOCHONDRIAL-RELATED"/>
    <property type="match status" value="1"/>
</dbReference>
<evidence type="ECO:0000256" key="3">
    <source>
        <dbReference type="ARBA" id="ARBA00022630"/>
    </source>
</evidence>
<dbReference type="InterPro" id="IPR009100">
    <property type="entry name" value="AcylCoA_DH/oxidase_NM_dom_sf"/>
</dbReference>
<proteinExistence type="inferred from homology"/>
<dbReference type="SUPFAM" id="SSF56645">
    <property type="entry name" value="Acyl-CoA dehydrogenase NM domain-like"/>
    <property type="match status" value="1"/>
</dbReference>
<keyword evidence="4" id="KW-0274">FAD</keyword>
<dbReference type="InterPro" id="IPR036250">
    <property type="entry name" value="AcylCo_DH-like_C"/>
</dbReference>
<dbReference type="GO" id="GO:0050660">
    <property type="term" value="F:flavin adenine dinucleotide binding"/>
    <property type="evidence" value="ECO:0007669"/>
    <property type="project" value="InterPro"/>
</dbReference>
<dbReference type="EMBL" id="JABFCT010000026">
    <property type="protein sequence ID" value="KAF5867915.1"/>
    <property type="molecule type" value="Genomic_DNA"/>
</dbReference>
<dbReference type="OrthoDB" id="5426982at2759"/>
<dbReference type="Pfam" id="PF00441">
    <property type="entry name" value="Acyl-CoA_dh_1"/>
    <property type="match status" value="1"/>
</dbReference>
<dbReference type="Gene3D" id="2.40.110.10">
    <property type="entry name" value="Butyryl-CoA Dehydrogenase, subunit A, domain 2"/>
    <property type="match status" value="1"/>
</dbReference>
<dbReference type="Pfam" id="PF02770">
    <property type="entry name" value="Acyl-CoA_dh_M"/>
    <property type="match status" value="1"/>
</dbReference>
<evidence type="ECO:0000256" key="1">
    <source>
        <dbReference type="ARBA" id="ARBA00001974"/>
    </source>
</evidence>
<evidence type="ECO:0000313" key="10">
    <source>
        <dbReference type="EMBL" id="KAF5867915.1"/>
    </source>
</evidence>
<evidence type="ECO:0000259" key="7">
    <source>
        <dbReference type="Pfam" id="PF00441"/>
    </source>
</evidence>
<dbReference type="GO" id="GO:0033539">
    <property type="term" value="P:fatty acid beta-oxidation using acyl-CoA dehydrogenase"/>
    <property type="evidence" value="ECO:0007669"/>
    <property type="project" value="TreeGrafter"/>
</dbReference>
<reference evidence="10 11" key="1">
    <citation type="journal article" date="2020" name="Phytopathology">
        <title>A high-quality genome resource of Botrytis fragariae, a new and rapidly spreading fungal pathogen causing strawberry gray mold in the U.S.A.</title>
        <authorList>
            <person name="Wu Y."/>
            <person name="Saski C.A."/>
            <person name="Schnabel G."/>
            <person name="Xiao S."/>
            <person name="Hu M."/>
        </authorList>
    </citation>
    <scope>NUCLEOTIDE SEQUENCE [LARGE SCALE GENOMIC DNA]</scope>
    <source>
        <strain evidence="10 11">BVB16</strain>
    </source>
</reference>
<comment type="similarity">
    <text evidence="2">Belongs to the acyl-CoA dehydrogenase family.</text>
</comment>
<evidence type="ECO:0000256" key="5">
    <source>
        <dbReference type="ARBA" id="ARBA00023002"/>
    </source>
</evidence>
<organism evidence="10 11">
    <name type="scientific">Botrytis fragariae</name>
    <dbReference type="NCBI Taxonomy" id="1964551"/>
    <lineage>
        <taxon>Eukaryota</taxon>
        <taxon>Fungi</taxon>
        <taxon>Dikarya</taxon>
        <taxon>Ascomycota</taxon>
        <taxon>Pezizomycotina</taxon>
        <taxon>Leotiomycetes</taxon>
        <taxon>Helotiales</taxon>
        <taxon>Sclerotiniaceae</taxon>
        <taxon>Botrytis</taxon>
    </lineage>
</organism>
<dbReference type="InterPro" id="IPR050741">
    <property type="entry name" value="Acyl-CoA_dehydrogenase"/>
</dbReference>
<dbReference type="RefSeq" id="XP_037186864.1">
    <property type="nucleotide sequence ID" value="XM_037337484.1"/>
</dbReference>
<feature type="region of interest" description="Disordered" evidence="6">
    <location>
        <begin position="89"/>
        <end position="119"/>
    </location>
</feature>
<protein>
    <submittedName>
        <fullName evidence="10">Putative transcription factor cys6 protein</fullName>
    </submittedName>
</protein>
<evidence type="ECO:0000256" key="6">
    <source>
        <dbReference type="SAM" id="MobiDB-lite"/>
    </source>
</evidence>
<feature type="domain" description="Acyl-CoA dehydrogenase/oxidase C-terminal" evidence="7">
    <location>
        <begin position="885"/>
        <end position="1039"/>
    </location>
</feature>
<dbReference type="PANTHER" id="PTHR48083:SF17">
    <property type="entry name" value="ACYL-COA DEHYDROGENASE (AFU_ORTHOLOGUE AFUA_2G16630)-RELATED"/>
    <property type="match status" value="1"/>
</dbReference>
<dbReference type="InterPro" id="IPR013786">
    <property type="entry name" value="AcylCoA_DH/ox_N"/>
</dbReference>
<accession>A0A8H6EDI3</accession>
<feature type="compositionally biased region" description="Polar residues" evidence="6">
    <location>
        <begin position="102"/>
        <end position="112"/>
    </location>
</feature>
<dbReference type="SUPFAM" id="SSF47203">
    <property type="entry name" value="Acyl-CoA dehydrogenase C-terminal domain-like"/>
    <property type="match status" value="1"/>
</dbReference>
<feature type="region of interest" description="Disordered" evidence="6">
    <location>
        <begin position="144"/>
        <end position="175"/>
    </location>
</feature>
<evidence type="ECO:0000259" key="9">
    <source>
        <dbReference type="Pfam" id="PF02771"/>
    </source>
</evidence>
<evidence type="ECO:0000256" key="2">
    <source>
        <dbReference type="ARBA" id="ARBA00009347"/>
    </source>
</evidence>
<sequence>MQEQEIFPYGFHVVDAMAASSRSSSYYDDMSNEFYSSSFDDYQNDINESLDFNHVSSADFYLGSEMFLIPQMLGEQPYPSQHEFAGSTSTYESIERLPPSSGPTSTRTNGQEQLLPRSLGGIYGQMTTEYRDVSEDPLNQYPIEETYHENNNNDNIEYPRKKRRPSQNEKARAPNIPQSNVFKLDLRTPSISWAGSQPIASQESLSSVFEVNMNQQPKRKARSAFTPQGKKKVEAVRSVGACIQCKFRKRTCGTNEPCMLCIRRAGSLEFAASLCTRESPFVELSISEFYSSKLLPLITDFDVEFPNVEGQQKTIKIDGKGPASFPLYLEVVEIQSSFLAENLLKEVRRMTRLNSGVSRPHYRSPDHSNIITVLNQRLFSSQELEKWVMNYTDGNKIDNVNSTSFLFGVVYVKEKLPHADLVENTTKLIAFSYILCKGLRITTPTSQQDEAARYPVLRAQLETKLFNILRHTEKLVYDELQRLVFKTSGQLPKDAVVPVALVLWLLTRLQSLKASHVISLSEQNSSRSLGTSSTAASRQKHILNLLISVFTALFRSSFPLLMNFEDKCNRDLLGGSEDLIQLSKKLRRDLIAFKRSGHLKASTWNQGFLKEQVGRLRDLLTGTVKGPSSPSEDSAHEPFGCPTPYAEPLWYSRNVSPHYTSSHRKLRAAVRKYVDEEILPYAFDWESAGKAWRRHAELGYLALSTGLSDAKLPGDIKPQEWDSWHTLIVTDELSRVAYTGVLWGLGGGNGIGVPPIVNFGTEEQKAKFLPGVANGSIRFCLGITEPDAGSDVANIKTTAVRRGKHYIVNGSKKWITNAIWADYVTTAVRTGGVGATGISLLIIPLKADGVSRRTMHNSGVGASGSTFIIFDDVEVPIENLLNKENRGFEVIMSNFNAERKSIASSAIRLSRVCAEDAWKHACTRETFGKKLIENPVIRAKFVKMGRMIEPAQAFLEQLTWLIELCRKNGGEDDVRIGGMTAMLKVVSTRCLEKCVREAQQIMGGLGYARGGKGGRIEAISRDVRVMAVGGGSEEIMSELAIKEEVKDLKRYSSTISKL</sequence>
<dbReference type="Gene3D" id="1.20.140.10">
    <property type="entry name" value="Butyryl-CoA Dehydrogenase, subunit A, domain 3"/>
    <property type="match status" value="1"/>
</dbReference>
<dbReference type="GeneID" id="59261176"/>
<dbReference type="InterPro" id="IPR037069">
    <property type="entry name" value="AcylCoA_DH/ox_N_sf"/>
</dbReference>
<dbReference type="Proteomes" id="UP000531561">
    <property type="component" value="Unassembled WGS sequence"/>
</dbReference>
<dbReference type="InterPro" id="IPR006091">
    <property type="entry name" value="Acyl-CoA_Oxase/DH_mid-dom"/>
</dbReference>
<name>A0A8H6EDI3_9HELO</name>
<dbReference type="GO" id="GO:0005737">
    <property type="term" value="C:cytoplasm"/>
    <property type="evidence" value="ECO:0007669"/>
    <property type="project" value="TreeGrafter"/>
</dbReference>
<dbReference type="InterPro" id="IPR009075">
    <property type="entry name" value="AcylCo_DH/oxidase_C"/>
</dbReference>
<evidence type="ECO:0000313" key="11">
    <source>
        <dbReference type="Proteomes" id="UP000531561"/>
    </source>
</evidence>
<dbReference type="Gene3D" id="1.10.540.10">
    <property type="entry name" value="Acyl-CoA dehydrogenase/oxidase, N-terminal domain"/>
    <property type="match status" value="1"/>
</dbReference>
<keyword evidence="11" id="KW-1185">Reference proteome</keyword>
<gene>
    <name evidence="10" type="ORF">Bfra_007110</name>
</gene>
<comment type="caution">
    <text evidence="10">The sequence shown here is derived from an EMBL/GenBank/DDBJ whole genome shotgun (WGS) entry which is preliminary data.</text>
</comment>
<dbReference type="InterPro" id="IPR046373">
    <property type="entry name" value="Acyl-CoA_Oxase/DH_mid-dom_sf"/>
</dbReference>